<organism evidence="2 3">
    <name type="scientific">Abrus precatorius</name>
    <name type="common">Indian licorice</name>
    <name type="synonym">Glycine abrus</name>
    <dbReference type="NCBI Taxonomy" id="3816"/>
    <lineage>
        <taxon>Eukaryota</taxon>
        <taxon>Viridiplantae</taxon>
        <taxon>Streptophyta</taxon>
        <taxon>Embryophyta</taxon>
        <taxon>Tracheophyta</taxon>
        <taxon>Spermatophyta</taxon>
        <taxon>Magnoliopsida</taxon>
        <taxon>eudicotyledons</taxon>
        <taxon>Gunneridae</taxon>
        <taxon>Pentapetalae</taxon>
        <taxon>rosids</taxon>
        <taxon>fabids</taxon>
        <taxon>Fabales</taxon>
        <taxon>Fabaceae</taxon>
        <taxon>Papilionoideae</taxon>
        <taxon>50 kb inversion clade</taxon>
        <taxon>NPAAA clade</taxon>
        <taxon>indigoferoid/millettioid clade</taxon>
        <taxon>Abreae</taxon>
        <taxon>Abrus</taxon>
    </lineage>
</organism>
<dbReference type="Proteomes" id="UP000694853">
    <property type="component" value="Unplaced"/>
</dbReference>
<reference evidence="2" key="1">
    <citation type="journal article" date="2019" name="Toxins">
        <title>Detection of Abrin-Like and Prepropulchellin-Like Toxin Genes and Transcripts Using Whole Genome Sequencing and Full-Length Transcript Sequencing of Abrus precatorius.</title>
        <authorList>
            <person name="Hovde B.T."/>
            <person name="Daligault H.E."/>
            <person name="Hanschen E.R."/>
            <person name="Kunde Y.A."/>
            <person name="Johnson M.B."/>
            <person name="Starkenburg S.R."/>
            <person name="Johnson S.L."/>
        </authorList>
    </citation>
    <scope>NUCLEOTIDE SEQUENCE [LARGE SCALE GENOMIC DNA]</scope>
</reference>
<dbReference type="Pfam" id="PF13456">
    <property type="entry name" value="RVT_3"/>
    <property type="match status" value="1"/>
</dbReference>
<dbReference type="InterPro" id="IPR002156">
    <property type="entry name" value="RNaseH_domain"/>
</dbReference>
<proteinExistence type="predicted"/>
<dbReference type="AlphaFoldDB" id="A0A8B8KHF8"/>
<dbReference type="PANTHER" id="PTHR47723">
    <property type="entry name" value="OS05G0353850 PROTEIN"/>
    <property type="match status" value="1"/>
</dbReference>
<dbReference type="KEGG" id="aprc:113855821"/>
<dbReference type="InterPro" id="IPR044730">
    <property type="entry name" value="RNase_H-like_dom_plant"/>
</dbReference>
<dbReference type="RefSeq" id="XP_027343252.1">
    <property type="nucleotide sequence ID" value="XM_027487451.1"/>
</dbReference>
<accession>A0A8B8KHF8</accession>
<dbReference type="OrthoDB" id="1436322at2759"/>
<feature type="domain" description="RNase H type-1" evidence="1">
    <location>
        <begin position="17"/>
        <end position="132"/>
    </location>
</feature>
<gene>
    <name evidence="3" type="primary">LOC113855821</name>
</gene>
<name>A0A8B8KHF8_ABRPR</name>
<protein>
    <submittedName>
        <fullName evidence="3">Uncharacterized protein LOC113855821</fullName>
    </submittedName>
</protein>
<dbReference type="CDD" id="cd06222">
    <property type="entry name" value="RNase_H_like"/>
    <property type="match status" value="1"/>
</dbReference>
<reference evidence="3" key="2">
    <citation type="submission" date="2025-08" db="UniProtKB">
        <authorList>
            <consortium name="RefSeq"/>
        </authorList>
    </citation>
    <scope>IDENTIFICATION</scope>
    <source>
        <tissue evidence="3">Young leaves</tissue>
    </source>
</reference>
<evidence type="ECO:0000259" key="1">
    <source>
        <dbReference type="Pfam" id="PF13456"/>
    </source>
</evidence>
<dbReference type="GeneID" id="113855821"/>
<dbReference type="GO" id="GO:0004523">
    <property type="term" value="F:RNA-DNA hybrid ribonuclease activity"/>
    <property type="evidence" value="ECO:0007669"/>
    <property type="project" value="InterPro"/>
</dbReference>
<dbReference type="GO" id="GO:0003676">
    <property type="term" value="F:nucleic acid binding"/>
    <property type="evidence" value="ECO:0007669"/>
    <property type="project" value="InterPro"/>
</dbReference>
<keyword evidence="2" id="KW-1185">Reference proteome</keyword>
<sequence>MPLARWYPLMEGWVKLNCDESFSDNNNQARCGGIMKDDQGRFLVSFAMQLKPFSVLFSKLMEIKQGLVITTKEGYNLLVEEFNSADTIKALLRRAHAFHDINAVVLQILELVSSFNKVIWVSILKGSNKVVDDKHKT</sequence>
<dbReference type="PANTHER" id="PTHR47723:SF19">
    <property type="entry name" value="POLYNUCLEOTIDYL TRANSFERASE, RIBONUCLEASE H-LIKE SUPERFAMILY PROTEIN"/>
    <property type="match status" value="1"/>
</dbReference>
<evidence type="ECO:0000313" key="2">
    <source>
        <dbReference type="Proteomes" id="UP000694853"/>
    </source>
</evidence>
<evidence type="ECO:0000313" key="3">
    <source>
        <dbReference type="RefSeq" id="XP_027343252.1"/>
    </source>
</evidence>
<dbReference type="InterPro" id="IPR053151">
    <property type="entry name" value="RNase_H-like"/>
</dbReference>